<dbReference type="PRINTS" id="PR00691">
    <property type="entry name" value="ADHESINB"/>
</dbReference>
<dbReference type="Pfam" id="PF01297">
    <property type="entry name" value="ZnuA"/>
    <property type="match status" value="1"/>
</dbReference>
<keyword evidence="3 6" id="KW-0813">Transport</keyword>
<dbReference type="Gene3D" id="3.40.50.1980">
    <property type="entry name" value="Nitrogenase molybdenum iron protein domain"/>
    <property type="match status" value="2"/>
</dbReference>
<gene>
    <name evidence="7" type="ORF">AB4566_10610</name>
</gene>
<dbReference type="InterPro" id="IPR006127">
    <property type="entry name" value="ZnuA-like"/>
</dbReference>
<evidence type="ECO:0000256" key="2">
    <source>
        <dbReference type="ARBA" id="ARBA00015915"/>
    </source>
</evidence>
<dbReference type="PRINTS" id="PR00690">
    <property type="entry name" value="ADHESNFAMILY"/>
</dbReference>
<comment type="similarity">
    <text evidence="1 6">Belongs to the bacterial solute-binding protein 9 family.</text>
</comment>
<reference evidence="7 8" key="1">
    <citation type="journal article" date="2024" name="ISME J.">
        <title>Tailless and filamentous prophages are predominant in marine Vibrio.</title>
        <authorList>
            <person name="Steensen K."/>
            <person name="Seneca J."/>
            <person name="Bartlau N."/>
            <person name="Yu X.A."/>
            <person name="Hussain F.A."/>
            <person name="Polz M.F."/>
        </authorList>
    </citation>
    <scope>NUCLEOTIDE SEQUENCE [LARGE SCALE GENOMIC DNA]</scope>
    <source>
        <strain evidence="7 8">10N.222.51.A1</strain>
    </source>
</reference>
<dbReference type="RefSeq" id="WP_372266087.1">
    <property type="nucleotide sequence ID" value="NZ_JBFRUW010000037.1"/>
</dbReference>
<sequence>MSFFHRNIFAIFIAIFSLSLPSLAFAKLNIGITLHPYYSYVTNIVGDKATVTPLIDAGFNPHAYKLSPADLSRLKSMDAIVVNGIGHDQFAVEALESLNLPQLTVIQANANVPLISKPGGEIHNPHTFVSIDAAIRQIYTITKSLAKLDPENSKYYQRNALKYAKKLRKIKSTALKEIVGLNVSNIRIASTHGAYGYLLQEFGMTVSAVVEPAHGVSPSASQLQETINKIRNANVQVLFTELKMANQYINVIEKESGTRVFHFSHMTYGDYRKDLVETDMKHNLSTLVHSLKYAEGKPTL</sequence>
<dbReference type="InterPro" id="IPR006128">
    <property type="entry name" value="Lipoprotein_PsaA-like"/>
</dbReference>
<evidence type="ECO:0000256" key="4">
    <source>
        <dbReference type="ARBA" id="ARBA00022729"/>
    </source>
</evidence>
<dbReference type="EMBL" id="JBFRUW010000037">
    <property type="protein sequence ID" value="MFA0568728.1"/>
    <property type="molecule type" value="Genomic_DNA"/>
</dbReference>
<protein>
    <recommendedName>
        <fullName evidence="2">High-affinity zinc uptake system protein ZnuA</fullName>
    </recommendedName>
</protein>
<dbReference type="Proteomes" id="UP001570417">
    <property type="component" value="Unassembled WGS sequence"/>
</dbReference>
<proteinExistence type="inferred from homology"/>
<name>A0ABV4NBR4_9VIBR</name>
<evidence type="ECO:0000313" key="8">
    <source>
        <dbReference type="Proteomes" id="UP001570417"/>
    </source>
</evidence>
<dbReference type="InterPro" id="IPR050492">
    <property type="entry name" value="Bact_metal-bind_prot9"/>
</dbReference>
<comment type="caution">
    <text evidence="7">The sequence shown here is derived from an EMBL/GenBank/DDBJ whole genome shotgun (WGS) entry which is preliminary data.</text>
</comment>
<dbReference type="SUPFAM" id="SSF53807">
    <property type="entry name" value="Helical backbone' metal receptor"/>
    <property type="match status" value="1"/>
</dbReference>
<keyword evidence="5" id="KW-0406">Ion transport</keyword>
<evidence type="ECO:0000256" key="3">
    <source>
        <dbReference type="ARBA" id="ARBA00022448"/>
    </source>
</evidence>
<organism evidence="7 8">
    <name type="scientific">Vibrio gallaecicus</name>
    <dbReference type="NCBI Taxonomy" id="552386"/>
    <lineage>
        <taxon>Bacteria</taxon>
        <taxon>Pseudomonadati</taxon>
        <taxon>Pseudomonadota</taxon>
        <taxon>Gammaproteobacteria</taxon>
        <taxon>Vibrionales</taxon>
        <taxon>Vibrionaceae</taxon>
        <taxon>Vibrio</taxon>
    </lineage>
</organism>
<evidence type="ECO:0000256" key="5">
    <source>
        <dbReference type="ARBA" id="ARBA00022906"/>
    </source>
</evidence>
<evidence type="ECO:0000313" key="7">
    <source>
        <dbReference type="EMBL" id="MFA0568728.1"/>
    </source>
</evidence>
<keyword evidence="8" id="KW-1185">Reference proteome</keyword>
<dbReference type="InterPro" id="IPR006129">
    <property type="entry name" value="AdhesinB"/>
</dbReference>
<evidence type="ECO:0000256" key="6">
    <source>
        <dbReference type="RuleBase" id="RU003512"/>
    </source>
</evidence>
<accession>A0ABV4NBR4</accession>
<dbReference type="PANTHER" id="PTHR42953:SF3">
    <property type="entry name" value="HIGH-AFFINITY ZINC UPTAKE SYSTEM PROTEIN ZNUA"/>
    <property type="match status" value="1"/>
</dbReference>
<evidence type="ECO:0000256" key="1">
    <source>
        <dbReference type="ARBA" id="ARBA00011028"/>
    </source>
</evidence>
<keyword evidence="5" id="KW-0862">Zinc</keyword>
<keyword evidence="5" id="KW-0864">Zinc transport</keyword>
<dbReference type="PANTHER" id="PTHR42953">
    <property type="entry name" value="HIGH-AFFINITY ZINC UPTAKE SYSTEM PROTEIN ZNUA-RELATED"/>
    <property type="match status" value="1"/>
</dbReference>
<keyword evidence="4" id="KW-0732">Signal</keyword>